<dbReference type="InterPro" id="IPR000160">
    <property type="entry name" value="GGDEF_dom"/>
</dbReference>
<dbReference type="InterPro" id="IPR050469">
    <property type="entry name" value="Diguanylate_Cyclase"/>
</dbReference>
<dbReference type="SMART" id="SM00267">
    <property type="entry name" value="GGDEF"/>
    <property type="match status" value="1"/>
</dbReference>
<reference evidence="3 4" key="1">
    <citation type="journal article" date="2009" name="Proc. Natl. Acad. Sci. U.S.A.">
        <title>Characterizing a model human gut microbiota composed of members of its two dominant bacterial phyla.</title>
        <authorList>
            <person name="Mahowald M.A."/>
            <person name="Rey F.E."/>
            <person name="Seedorf H."/>
            <person name="Turnbaugh P.J."/>
            <person name="Fulton R.S."/>
            <person name="Wollam A."/>
            <person name="Shah N."/>
            <person name="Wang C."/>
            <person name="Magrini V."/>
            <person name="Wilson R.K."/>
            <person name="Cantarel B.L."/>
            <person name="Coutinho P.M."/>
            <person name="Henrissat B."/>
            <person name="Crock L.W."/>
            <person name="Russell A."/>
            <person name="Verberkmoes N.C."/>
            <person name="Hettich R.L."/>
            <person name="Gordon J.I."/>
        </authorList>
    </citation>
    <scope>NUCLEOTIDE SEQUENCE [LARGE SCALE GENOMIC DNA]</scope>
    <source>
        <strain evidence="4">ATCC 27750 / DSM 3376 / VPI C15-48 / C15-B4</strain>
    </source>
</reference>
<dbReference type="CDD" id="cd01949">
    <property type="entry name" value="GGDEF"/>
    <property type="match status" value="1"/>
</dbReference>
<feature type="transmembrane region" description="Helical" evidence="1">
    <location>
        <begin position="314"/>
        <end position="338"/>
    </location>
</feature>
<dbReference type="EMBL" id="CP001104">
    <property type="protein sequence ID" value="ACR72693.1"/>
    <property type="molecule type" value="Genomic_DNA"/>
</dbReference>
<feature type="transmembrane region" description="Helical" evidence="1">
    <location>
        <begin position="161"/>
        <end position="181"/>
    </location>
</feature>
<evidence type="ECO:0000256" key="1">
    <source>
        <dbReference type="SAM" id="Phobius"/>
    </source>
</evidence>
<dbReference type="AlphaFoldDB" id="C4Z3A3"/>
<proteinExistence type="predicted"/>
<dbReference type="InterPro" id="IPR043128">
    <property type="entry name" value="Rev_trsase/Diguanyl_cyclase"/>
</dbReference>
<dbReference type="RefSeq" id="WP_012739926.1">
    <property type="nucleotide sequence ID" value="NC_012778.1"/>
</dbReference>
<dbReference type="Proteomes" id="UP000001476">
    <property type="component" value="Chromosome"/>
</dbReference>
<keyword evidence="1" id="KW-0472">Membrane</keyword>
<dbReference type="PANTHER" id="PTHR45138">
    <property type="entry name" value="REGULATORY COMPONENTS OF SENSORY TRANSDUCTION SYSTEM"/>
    <property type="match status" value="1"/>
</dbReference>
<name>C4Z3A3_LACE2</name>
<feature type="transmembrane region" description="Helical" evidence="1">
    <location>
        <begin position="252"/>
        <end position="276"/>
    </location>
</feature>
<keyword evidence="1" id="KW-0812">Transmembrane</keyword>
<evidence type="ECO:0000313" key="4">
    <source>
        <dbReference type="Proteomes" id="UP000001476"/>
    </source>
</evidence>
<dbReference type="HOGENOM" id="CLU_034082_0_0_9"/>
<organism evidence="3 4">
    <name type="scientific">Lachnospira eligens (strain ATCC 27750 / DSM 3376 / VPI C15-48 / C15-B4)</name>
    <name type="common">Eubacterium eligens</name>
    <dbReference type="NCBI Taxonomy" id="515620"/>
    <lineage>
        <taxon>Bacteria</taxon>
        <taxon>Bacillati</taxon>
        <taxon>Bacillota</taxon>
        <taxon>Clostridia</taxon>
        <taxon>Lachnospirales</taxon>
        <taxon>Lachnospiraceae</taxon>
        <taxon>Lachnospira</taxon>
    </lineage>
</organism>
<accession>C4Z3A3</accession>
<feature type="transmembrane region" description="Helical" evidence="1">
    <location>
        <begin position="190"/>
        <end position="206"/>
    </location>
</feature>
<keyword evidence="4" id="KW-1185">Reference proteome</keyword>
<feature type="transmembrane region" description="Helical" evidence="1">
    <location>
        <begin position="221"/>
        <end position="240"/>
    </location>
</feature>
<dbReference type="InterPro" id="IPR029787">
    <property type="entry name" value="Nucleotide_cyclase"/>
</dbReference>
<protein>
    <submittedName>
        <fullName evidence="3">Two-component system, PleD related family, response regulator</fullName>
    </submittedName>
</protein>
<gene>
    <name evidence="3" type="ordered locus">EUBELI_01702</name>
</gene>
<dbReference type="Gene3D" id="3.30.70.270">
    <property type="match status" value="1"/>
</dbReference>
<evidence type="ECO:0000259" key="2">
    <source>
        <dbReference type="PROSITE" id="PS50887"/>
    </source>
</evidence>
<dbReference type="eggNOG" id="COG2199">
    <property type="taxonomic scope" value="Bacteria"/>
</dbReference>
<dbReference type="STRING" id="515620.EUBELI_01702"/>
<sequence>MKRIKIINRIIYCVILLAFLIFMGSAFIFSTVDMKTPADSKTRISIKPENTRYIGDGKIEYHIKLDATSGNNMALAFVSRHQNVEVYAGDKLIYYVRNHKSIYGTTTGTNYTIINVPSYTTDVVVRLTNVYDGYKARETSFEYGDETRIIKELIAESLPSVILSSFIILVGFAMVILWIICRKNIAQTEALFYFGLFAMIIGAWALNETDLATLLIEDRKIASLIGYMLLMIMPVPFIQAEKNFFQAEKKSVVSNVLCALFTVIDIVLLVCHMTAVKEFKNSVYIIHMMLIISLIYFCGVLIKRIHVNGFDRKVKANIIGAAALGISMIVDLIAYYKGMQQTDLIGKLGILVFIIVLGYESISEAFEKIKEGQKADFYKEMAVTDTMTGVYNRSAFQEWEHETSDYEGYSIATFDLNNLKWCNDNLGHAAGDAYIQASARIIKEIFGSHGKCYRIGGDEFCTVINQKSKKFDNARHVKQLRELEKYAEKELGIKGLNVQIACGYAEYDIKTDKNFEDTRSRADKKMYESKRRLKRE</sequence>
<dbReference type="GO" id="GO:0052621">
    <property type="term" value="F:diguanylate cyclase activity"/>
    <property type="evidence" value="ECO:0007669"/>
    <property type="project" value="TreeGrafter"/>
</dbReference>
<dbReference type="GeneID" id="41356366"/>
<dbReference type="KEGG" id="eel:EUBELI_01702"/>
<feature type="transmembrane region" description="Helical" evidence="1">
    <location>
        <begin position="12"/>
        <end position="32"/>
    </location>
</feature>
<dbReference type="PANTHER" id="PTHR45138:SF9">
    <property type="entry name" value="DIGUANYLATE CYCLASE DGCM-RELATED"/>
    <property type="match status" value="1"/>
</dbReference>
<feature type="domain" description="GGDEF" evidence="2">
    <location>
        <begin position="407"/>
        <end position="536"/>
    </location>
</feature>
<feature type="transmembrane region" description="Helical" evidence="1">
    <location>
        <begin position="282"/>
        <end position="302"/>
    </location>
</feature>
<dbReference type="SUPFAM" id="SSF55073">
    <property type="entry name" value="Nucleotide cyclase"/>
    <property type="match status" value="1"/>
</dbReference>
<dbReference type="Pfam" id="PF00990">
    <property type="entry name" value="GGDEF"/>
    <property type="match status" value="1"/>
</dbReference>
<dbReference type="NCBIfam" id="TIGR00254">
    <property type="entry name" value="GGDEF"/>
    <property type="match status" value="1"/>
</dbReference>
<evidence type="ECO:0000313" key="3">
    <source>
        <dbReference type="EMBL" id="ACR72693.1"/>
    </source>
</evidence>
<keyword evidence="1" id="KW-1133">Transmembrane helix</keyword>
<dbReference type="PROSITE" id="PS50887">
    <property type="entry name" value="GGDEF"/>
    <property type="match status" value="1"/>
</dbReference>